<dbReference type="InterPro" id="IPR024726">
    <property type="entry name" value="FhuF_C"/>
</dbReference>
<gene>
    <name evidence="2" type="ORF">GCM10011575_17920</name>
</gene>
<feature type="domain" description="Ferric siderophore reductase C-terminal" evidence="1">
    <location>
        <begin position="205"/>
        <end position="227"/>
    </location>
</feature>
<dbReference type="GO" id="GO:0051537">
    <property type="term" value="F:2 iron, 2 sulfur cluster binding"/>
    <property type="evidence" value="ECO:0007669"/>
    <property type="project" value="InterPro"/>
</dbReference>
<evidence type="ECO:0000313" key="2">
    <source>
        <dbReference type="EMBL" id="GGL59791.1"/>
    </source>
</evidence>
<evidence type="ECO:0000313" key="3">
    <source>
        <dbReference type="Proteomes" id="UP000613840"/>
    </source>
</evidence>
<dbReference type="EMBL" id="BMMZ01000003">
    <property type="protein sequence ID" value="GGL59791.1"/>
    <property type="molecule type" value="Genomic_DNA"/>
</dbReference>
<organism evidence="2 3">
    <name type="scientific">Microlunatus endophyticus</name>
    <dbReference type="NCBI Taxonomy" id="1716077"/>
    <lineage>
        <taxon>Bacteria</taxon>
        <taxon>Bacillati</taxon>
        <taxon>Actinomycetota</taxon>
        <taxon>Actinomycetes</taxon>
        <taxon>Propionibacteriales</taxon>
        <taxon>Propionibacteriaceae</taxon>
        <taxon>Microlunatus</taxon>
    </lineage>
</organism>
<dbReference type="RefSeq" id="WP_188894822.1">
    <property type="nucleotide sequence ID" value="NZ_BMMZ01000003.1"/>
</dbReference>
<sequence>MIAAGLERFGPFFTLELHPPGSFVEPWRPMAELVDSGAVGKRITAVAHGLAAAGPITPDAVPSAVSASVAQLGLVARLAAPAVGAAVLDLKLPRFRLSALGWQDRLGGGFPLALTSEDSGSSESWAVACILDDAVEPITTAVRDYAGVSERVLWGNVASSINSAAVLIGRSAPALADRAFTIAQELLRDTRLADETGEPGPGFRRHSCCLIYQLSGSTEAVCGDCVLGGRD</sequence>
<dbReference type="AlphaFoldDB" id="A0A917S5L4"/>
<name>A0A917S5L4_9ACTN</name>
<accession>A0A917S5L4</accession>
<reference evidence="2" key="2">
    <citation type="submission" date="2020-09" db="EMBL/GenBank/DDBJ databases">
        <authorList>
            <person name="Sun Q."/>
            <person name="Zhou Y."/>
        </authorList>
    </citation>
    <scope>NUCLEOTIDE SEQUENCE</scope>
    <source>
        <strain evidence="2">CGMCC 4.7306</strain>
    </source>
</reference>
<dbReference type="Pfam" id="PF11575">
    <property type="entry name" value="FhuF_C"/>
    <property type="match status" value="1"/>
</dbReference>
<evidence type="ECO:0000259" key="1">
    <source>
        <dbReference type="Pfam" id="PF11575"/>
    </source>
</evidence>
<reference evidence="2" key="1">
    <citation type="journal article" date="2014" name="Int. J. Syst. Evol. Microbiol.">
        <title>Complete genome sequence of Corynebacterium casei LMG S-19264T (=DSM 44701T), isolated from a smear-ripened cheese.</title>
        <authorList>
            <consortium name="US DOE Joint Genome Institute (JGI-PGF)"/>
            <person name="Walter F."/>
            <person name="Albersmeier A."/>
            <person name="Kalinowski J."/>
            <person name="Ruckert C."/>
        </authorList>
    </citation>
    <scope>NUCLEOTIDE SEQUENCE</scope>
    <source>
        <strain evidence="2">CGMCC 4.7306</strain>
    </source>
</reference>
<protein>
    <recommendedName>
        <fullName evidence="1">Ferric siderophore reductase C-terminal domain-containing protein</fullName>
    </recommendedName>
</protein>
<proteinExistence type="predicted"/>
<comment type="caution">
    <text evidence="2">The sequence shown here is derived from an EMBL/GenBank/DDBJ whole genome shotgun (WGS) entry which is preliminary data.</text>
</comment>
<keyword evidence="3" id="KW-1185">Reference proteome</keyword>
<dbReference type="Proteomes" id="UP000613840">
    <property type="component" value="Unassembled WGS sequence"/>
</dbReference>